<proteinExistence type="predicted"/>
<keyword evidence="4" id="KW-1185">Reference proteome</keyword>
<dbReference type="AlphaFoldDB" id="A0A2Z2KS85"/>
<evidence type="ECO:0000256" key="1">
    <source>
        <dbReference type="SAM" id="Coils"/>
    </source>
</evidence>
<sequence>MDPDSKNNDNEEKSWFSKKENWWIICGFVVALGAVAVPFIIMLVANKRFDVNDFKDLGTVGDYFGGTTVGLLSLASIIFVTAAIIMQKEELALQRDEVKKTREEYEITNSTMKKQQFDSTFFNMINLHHNILSEINYKDKKGREAIKVFYEELRDYYDTEIYENYSKGLKERALVDNKKALDELVRKVYIDHHLNNFIREFEENNPIFPSFDESNSPETSRHDSFYVSMEQGTNKLWNKEEQEHILRFNENILFNKVEYLKWLEALNLKESYEASVSNMYVEKYLNEFVENPLKELKVYAFQKVYEKNESLLGHYFRNLYRIVKLIQDEEFNKAPFKDNNEKRKYRGILRAQLSSYELIMLFYNIVYSYKGEKFQLLIKNTNFFDDHLVTSDFIWRNDVHELENLDPF</sequence>
<evidence type="ECO:0000313" key="3">
    <source>
        <dbReference type="EMBL" id="ASA23421.1"/>
    </source>
</evidence>
<protein>
    <recommendedName>
        <fullName evidence="5">Phage abortive infection protein</fullName>
    </recommendedName>
</protein>
<dbReference type="RefSeq" id="WP_087917411.1">
    <property type="nucleotide sequence ID" value="NZ_CP021780.1"/>
</dbReference>
<keyword evidence="2" id="KW-1133">Transmembrane helix</keyword>
<dbReference type="EMBL" id="CP021780">
    <property type="protein sequence ID" value="ASA23421.1"/>
    <property type="molecule type" value="Genomic_DNA"/>
</dbReference>
<gene>
    <name evidence="3" type="ORF">B9T62_23010</name>
</gene>
<feature type="coiled-coil region" evidence="1">
    <location>
        <begin position="84"/>
        <end position="115"/>
    </location>
</feature>
<dbReference type="InterPro" id="IPR031709">
    <property type="entry name" value="PutAbiC"/>
</dbReference>
<feature type="transmembrane region" description="Helical" evidence="2">
    <location>
        <begin position="63"/>
        <end position="85"/>
    </location>
</feature>
<evidence type="ECO:0008006" key="5">
    <source>
        <dbReference type="Google" id="ProtNLM"/>
    </source>
</evidence>
<reference evidence="3 4" key="1">
    <citation type="submission" date="2017-06" db="EMBL/GenBank/DDBJ databases">
        <title>Complete genome sequence of Paenibacillus donghaensis KCTC 13049T isolated from East Sea sediment, South Korea.</title>
        <authorList>
            <person name="Jung B.K."/>
            <person name="Hong S.-J."/>
            <person name="Shin J.-H."/>
        </authorList>
    </citation>
    <scope>NUCLEOTIDE SEQUENCE [LARGE SCALE GENOMIC DNA]</scope>
    <source>
        <strain evidence="3 4">KCTC 13049</strain>
    </source>
</reference>
<accession>A0A2Z2KS85</accession>
<dbReference type="KEGG" id="pdh:B9T62_23010"/>
<name>A0A2Z2KS85_9BACL</name>
<feature type="transmembrane region" description="Helical" evidence="2">
    <location>
        <begin position="21"/>
        <end position="43"/>
    </location>
</feature>
<keyword evidence="2" id="KW-0812">Transmembrane</keyword>
<organism evidence="3 4">
    <name type="scientific">Paenibacillus donghaensis</name>
    <dbReference type="NCBI Taxonomy" id="414771"/>
    <lineage>
        <taxon>Bacteria</taxon>
        <taxon>Bacillati</taxon>
        <taxon>Bacillota</taxon>
        <taxon>Bacilli</taxon>
        <taxon>Bacillales</taxon>
        <taxon>Paenibacillaceae</taxon>
        <taxon>Paenibacillus</taxon>
    </lineage>
</organism>
<keyword evidence="2" id="KW-0472">Membrane</keyword>
<evidence type="ECO:0000313" key="4">
    <source>
        <dbReference type="Proteomes" id="UP000249890"/>
    </source>
</evidence>
<dbReference type="Proteomes" id="UP000249890">
    <property type="component" value="Chromosome"/>
</dbReference>
<dbReference type="OrthoDB" id="2625696at2"/>
<evidence type="ECO:0000256" key="2">
    <source>
        <dbReference type="SAM" id="Phobius"/>
    </source>
</evidence>
<keyword evidence="1" id="KW-0175">Coiled coil</keyword>
<dbReference type="Pfam" id="PF16872">
    <property type="entry name" value="putAbiC"/>
    <property type="match status" value="1"/>
</dbReference>